<dbReference type="RefSeq" id="WP_146682525.1">
    <property type="nucleotide sequence ID" value="NZ_CP019646.1"/>
</dbReference>
<dbReference type="Proteomes" id="UP000188181">
    <property type="component" value="Chromosome"/>
</dbReference>
<dbReference type="InterPro" id="IPR050744">
    <property type="entry name" value="AI-2_Isomerase_LsrG"/>
</dbReference>
<gene>
    <name evidence="2" type="primary">ycnE</name>
    <name evidence="2" type="ORF">SMSP2_00592</name>
</gene>
<keyword evidence="2" id="KW-0503">Monooxygenase</keyword>
<keyword evidence="3" id="KW-1185">Reference proteome</keyword>
<dbReference type="PROSITE" id="PS51725">
    <property type="entry name" value="ABM"/>
    <property type="match status" value="1"/>
</dbReference>
<dbReference type="Gene3D" id="3.30.70.100">
    <property type="match status" value="1"/>
</dbReference>
<dbReference type="STRING" id="1851148.SMSP2_00592"/>
<dbReference type="Pfam" id="PF03992">
    <property type="entry name" value="ABM"/>
    <property type="match status" value="1"/>
</dbReference>
<feature type="domain" description="ABM" evidence="1">
    <location>
        <begin position="6"/>
        <end position="98"/>
    </location>
</feature>
<dbReference type="OrthoDB" id="9806189at2"/>
<dbReference type="EMBL" id="CP019646">
    <property type="protein sequence ID" value="AQQ70248.1"/>
    <property type="molecule type" value="Genomic_DNA"/>
</dbReference>
<accession>A0A1Q2MCI4</accession>
<dbReference type="KEGG" id="pbas:SMSP2_00592"/>
<protein>
    <submittedName>
        <fullName evidence="2">Putative monooxygenase YcnE</fullName>
        <ecNumber evidence="2">1.-.-.-</ecNumber>
    </submittedName>
</protein>
<evidence type="ECO:0000313" key="3">
    <source>
        <dbReference type="Proteomes" id="UP000188181"/>
    </source>
</evidence>
<reference evidence="3" key="1">
    <citation type="submission" date="2017-02" db="EMBL/GenBank/DDBJ databases">
        <title>Comparative genomics and description of representatives of a novel lineage of planctomycetes thriving in anoxic sediments.</title>
        <authorList>
            <person name="Spring S."/>
            <person name="Bunk B."/>
            <person name="Sproer C."/>
        </authorList>
    </citation>
    <scope>NUCLEOTIDE SEQUENCE [LARGE SCALE GENOMIC DNA]</scope>
    <source>
        <strain evidence="3">SM-Chi-D1</strain>
    </source>
</reference>
<dbReference type="InterPro" id="IPR007138">
    <property type="entry name" value="ABM_dom"/>
</dbReference>
<dbReference type="InterPro" id="IPR011008">
    <property type="entry name" value="Dimeric_a/b-barrel"/>
</dbReference>
<dbReference type="GO" id="GO:0004497">
    <property type="term" value="F:monooxygenase activity"/>
    <property type="evidence" value="ECO:0007669"/>
    <property type="project" value="UniProtKB-KW"/>
</dbReference>
<proteinExistence type="predicted"/>
<name>A0A1Q2MCI4_9BACT</name>
<evidence type="ECO:0000259" key="1">
    <source>
        <dbReference type="PROSITE" id="PS51725"/>
    </source>
</evidence>
<dbReference type="PANTHER" id="PTHR33336">
    <property type="entry name" value="QUINOL MONOOXYGENASE YGIN-RELATED"/>
    <property type="match status" value="1"/>
</dbReference>
<evidence type="ECO:0000313" key="2">
    <source>
        <dbReference type="EMBL" id="AQQ70248.1"/>
    </source>
</evidence>
<organism evidence="2 3">
    <name type="scientific">Limihaloglobus sulfuriphilus</name>
    <dbReference type="NCBI Taxonomy" id="1851148"/>
    <lineage>
        <taxon>Bacteria</taxon>
        <taxon>Pseudomonadati</taxon>
        <taxon>Planctomycetota</taxon>
        <taxon>Phycisphaerae</taxon>
        <taxon>Sedimentisphaerales</taxon>
        <taxon>Sedimentisphaeraceae</taxon>
        <taxon>Limihaloglobus</taxon>
    </lineage>
</organism>
<dbReference type="AlphaFoldDB" id="A0A1Q2MCI4"/>
<sequence length="99" mass="11572">MNDTNIIVIAEAEIKDGMVEEVLPQLEALVESTRKEPGCIEYNLHRDLENEKVFMFYEVWESKAHLETHIEQPPLQNLLARQEQWFAGPLTARSYCKVR</sequence>
<dbReference type="EC" id="1.-.-.-" evidence="2"/>
<dbReference type="SUPFAM" id="SSF54909">
    <property type="entry name" value="Dimeric alpha+beta barrel"/>
    <property type="match status" value="1"/>
</dbReference>
<dbReference type="PANTHER" id="PTHR33336:SF3">
    <property type="entry name" value="ABM DOMAIN-CONTAINING PROTEIN"/>
    <property type="match status" value="1"/>
</dbReference>
<keyword evidence="2" id="KW-0560">Oxidoreductase</keyword>